<dbReference type="InterPro" id="IPR016785">
    <property type="entry name" value="ComGD"/>
</dbReference>
<dbReference type="AlphaFoldDB" id="A0A330L542"/>
<evidence type="ECO:0000259" key="11">
    <source>
        <dbReference type="Pfam" id="PF12019"/>
    </source>
</evidence>
<sequence length="144" mass="15933">MKSERGFSLTEALTSMAIVGLVSALAIPNLMLLNARVQADVFAQQVSSELRWARQWAITKRDRVRLVFDQDRQAIVAEVGHDRVPHHQLSYQHKGLEIDEPSAGPDVVFHPSGRSATATTIQFHNGQGHARTITVSLTGRVSIR</sequence>
<keyword evidence="7" id="KW-1133">Transmembrane helix</keyword>
<name>A0A330L542_9BACT</name>
<protein>
    <recommendedName>
        <fullName evidence="2">Type II secretion system protein H</fullName>
    </recommendedName>
    <alternativeName>
        <fullName evidence="10">General secretion pathway protein H</fullName>
    </alternativeName>
</protein>
<evidence type="ECO:0000256" key="4">
    <source>
        <dbReference type="ARBA" id="ARBA00022481"/>
    </source>
</evidence>
<dbReference type="Pfam" id="PF12019">
    <property type="entry name" value="GspH"/>
    <property type="match status" value="1"/>
</dbReference>
<dbReference type="Proteomes" id="UP000248168">
    <property type="component" value="Unassembled WGS sequence"/>
</dbReference>
<dbReference type="InterPro" id="IPR022346">
    <property type="entry name" value="T2SS_GspH"/>
</dbReference>
<evidence type="ECO:0000256" key="5">
    <source>
        <dbReference type="ARBA" id="ARBA00022519"/>
    </source>
</evidence>
<evidence type="ECO:0000256" key="2">
    <source>
        <dbReference type="ARBA" id="ARBA00021549"/>
    </source>
</evidence>
<dbReference type="Gene3D" id="3.55.40.10">
    <property type="entry name" value="minor pseudopilin epsh domain"/>
    <property type="match status" value="1"/>
</dbReference>
<keyword evidence="4" id="KW-0488">Methylation</keyword>
<keyword evidence="3" id="KW-1003">Cell membrane</keyword>
<dbReference type="InterPro" id="IPR012902">
    <property type="entry name" value="N_methyl_site"/>
</dbReference>
<keyword evidence="6" id="KW-0812">Transmembrane</keyword>
<evidence type="ECO:0000256" key="9">
    <source>
        <dbReference type="ARBA" id="ARBA00025772"/>
    </source>
</evidence>
<dbReference type="SUPFAM" id="SSF54523">
    <property type="entry name" value="Pili subunits"/>
    <property type="match status" value="1"/>
</dbReference>
<dbReference type="GO" id="GO:0015628">
    <property type="term" value="P:protein secretion by the type II secretion system"/>
    <property type="evidence" value="ECO:0007669"/>
    <property type="project" value="InterPro"/>
</dbReference>
<keyword evidence="5" id="KW-0997">Cell inner membrane</keyword>
<dbReference type="EMBL" id="OUNR01000012">
    <property type="protein sequence ID" value="SPP64883.1"/>
    <property type="molecule type" value="Genomic_DNA"/>
</dbReference>
<comment type="subcellular location">
    <subcellularLocation>
        <location evidence="1">Cell inner membrane</location>
        <topology evidence="1">Single-pass membrane protein</topology>
    </subcellularLocation>
</comment>
<evidence type="ECO:0000256" key="8">
    <source>
        <dbReference type="ARBA" id="ARBA00023136"/>
    </source>
</evidence>
<organism evidence="12 13">
    <name type="scientific">Nitrospira lenta</name>
    <dbReference type="NCBI Taxonomy" id="1436998"/>
    <lineage>
        <taxon>Bacteria</taxon>
        <taxon>Pseudomonadati</taxon>
        <taxon>Nitrospirota</taxon>
        <taxon>Nitrospiria</taxon>
        <taxon>Nitrospirales</taxon>
        <taxon>Nitrospiraceae</taxon>
        <taxon>Nitrospira</taxon>
    </lineage>
</organism>
<evidence type="ECO:0000313" key="12">
    <source>
        <dbReference type="EMBL" id="SPP64883.1"/>
    </source>
</evidence>
<dbReference type="InterPro" id="IPR045584">
    <property type="entry name" value="Pilin-like"/>
</dbReference>
<dbReference type="GO" id="GO:0015627">
    <property type="term" value="C:type II protein secretion system complex"/>
    <property type="evidence" value="ECO:0007669"/>
    <property type="project" value="InterPro"/>
</dbReference>
<evidence type="ECO:0000256" key="6">
    <source>
        <dbReference type="ARBA" id="ARBA00022692"/>
    </source>
</evidence>
<proteinExistence type="inferred from homology"/>
<keyword evidence="8" id="KW-0472">Membrane</keyword>
<dbReference type="RefSeq" id="WP_181416736.1">
    <property type="nucleotide sequence ID" value="NZ_OUNR01000012.1"/>
</dbReference>
<dbReference type="Pfam" id="PF07963">
    <property type="entry name" value="N_methyl"/>
    <property type="match status" value="1"/>
</dbReference>
<evidence type="ECO:0000256" key="10">
    <source>
        <dbReference type="ARBA" id="ARBA00030775"/>
    </source>
</evidence>
<dbReference type="InParanoid" id="A0A330L542"/>
<evidence type="ECO:0000313" key="13">
    <source>
        <dbReference type="Proteomes" id="UP000248168"/>
    </source>
</evidence>
<keyword evidence="13" id="KW-1185">Reference proteome</keyword>
<evidence type="ECO:0000256" key="1">
    <source>
        <dbReference type="ARBA" id="ARBA00004377"/>
    </source>
</evidence>
<reference evidence="13" key="1">
    <citation type="submission" date="2018-04" db="EMBL/GenBank/DDBJ databases">
        <authorList>
            <person name="Lucker S."/>
            <person name="Sakoula D."/>
        </authorList>
    </citation>
    <scope>NUCLEOTIDE SEQUENCE [LARGE SCALE GENOMIC DNA]</scope>
</reference>
<feature type="domain" description="General secretion pathway GspH" evidence="11">
    <location>
        <begin position="43"/>
        <end position="139"/>
    </location>
</feature>
<evidence type="ECO:0000256" key="3">
    <source>
        <dbReference type="ARBA" id="ARBA00022475"/>
    </source>
</evidence>
<dbReference type="GO" id="GO:0005886">
    <property type="term" value="C:plasma membrane"/>
    <property type="evidence" value="ECO:0007669"/>
    <property type="project" value="UniProtKB-SubCell"/>
</dbReference>
<gene>
    <name evidence="12" type="ORF">NITLEN_20523</name>
</gene>
<accession>A0A330L542</accession>
<evidence type="ECO:0000256" key="7">
    <source>
        <dbReference type="ARBA" id="ARBA00022989"/>
    </source>
</evidence>
<dbReference type="PIRSF" id="PIRSF021292">
    <property type="entry name" value="Competence_ComGD"/>
    <property type="match status" value="1"/>
</dbReference>
<dbReference type="GO" id="GO:0030420">
    <property type="term" value="P:establishment of competence for transformation"/>
    <property type="evidence" value="ECO:0007669"/>
    <property type="project" value="InterPro"/>
</dbReference>
<dbReference type="NCBIfam" id="TIGR02532">
    <property type="entry name" value="IV_pilin_GFxxxE"/>
    <property type="match status" value="1"/>
</dbReference>
<comment type="similarity">
    <text evidence="9">Belongs to the GSP H family.</text>
</comment>